<accession>A0A9P5Y320</accession>
<feature type="transmembrane region" description="Helical" evidence="1">
    <location>
        <begin position="160"/>
        <end position="180"/>
    </location>
</feature>
<organism evidence="3 4">
    <name type="scientific">Collybia nuda</name>
    <dbReference type="NCBI Taxonomy" id="64659"/>
    <lineage>
        <taxon>Eukaryota</taxon>
        <taxon>Fungi</taxon>
        <taxon>Dikarya</taxon>
        <taxon>Basidiomycota</taxon>
        <taxon>Agaricomycotina</taxon>
        <taxon>Agaricomycetes</taxon>
        <taxon>Agaricomycetidae</taxon>
        <taxon>Agaricales</taxon>
        <taxon>Tricholomatineae</taxon>
        <taxon>Clitocybaceae</taxon>
        <taxon>Collybia</taxon>
    </lineage>
</organism>
<dbReference type="Proteomes" id="UP000807353">
    <property type="component" value="Unassembled WGS sequence"/>
</dbReference>
<feature type="transmembrane region" description="Helical" evidence="1">
    <location>
        <begin position="227"/>
        <end position="246"/>
    </location>
</feature>
<gene>
    <name evidence="3" type="ORF">BDZ94DRAFT_1261148</name>
</gene>
<reference evidence="3" key="1">
    <citation type="submission" date="2020-11" db="EMBL/GenBank/DDBJ databases">
        <authorList>
            <consortium name="DOE Joint Genome Institute"/>
            <person name="Ahrendt S."/>
            <person name="Riley R."/>
            <person name="Andreopoulos W."/>
            <person name="Labutti K."/>
            <person name="Pangilinan J."/>
            <person name="Ruiz-Duenas F.J."/>
            <person name="Barrasa J.M."/>
            <person name="Sanchez-Garcia M."/>
            <person name="Camarero S."/>
            <person name="Miyauchi S."/>
            <person name="Serrano A."/>
            <person name="Linde D."/>
            <person name="Babiker R."/>
            <person name="Drula E."/>
            <person name="Ayuso-Fernandez I."/>
            <person name="Pacheco R."/>
            <person name="Padilla G."/>
            <person name="Ferreira P."/>
            <person name="Barriuso J."/>
            <person name="Kellner H."/>
            <person name="Castanera R."/>
            <person name="Alfaro M."/>
            <person name="Ramirez L."/>
            <person name="Pisabarro A.G."/>
            <person name="Kuo A."/>
            <person name="Tritt A."/>
            <person name="Lipzen A."/>
            <person name="He G."/>
            <person name="Yan M."/>
            <person name="Ng V."/>
            <person name="Cullen D."/>
            <person name="Martin F."/>
            <person name="Rosso M.-N."/>
            <person name="Henrissat B."/>
            <person name="Hibbett D."/>
            <person name="Martinez A.T."/>
            <person name="Grigoriev I.V."/>
        </authorList>
    </citation>
    <scope>NUCLEOTIDE SEQUENCE</scope>
    <source>
        <strain evidence="3">CBS 247.69</strain>
    </source>
</reference>
<keyword evidence="1" id="KW-1133">Transmembrane helix</keyword>
<proteinExistence type="predicted"/>
<dbReference type="AlphaFoldDB" id="A0A9P5Y320"/>
<feature type="transmembrane region" description="Helical" evidence="1">
    <location>
        <begin position="55"/>
        <end position="74"/>
    </location>
</feature>
<keyword evidence="1" id="KW-0472">Membrane</keyword>
<feature type="transmembrane region" description="Helical" evidence="1">
    <location>
        <begin position="201"/>
        <end position="221"/>
    </location>
</feature>
<dbReference type="OrthoDB" id="3020506at2759"/>
<evidence type="ECO:0000313" key="3">
    <source>
        <dbReference type="EMBL" id="KAF9462542.1"/>
    </source>
</evidence>
<keyword evidence="4" id="KW-1185">Reference proteome</keyword>
<dbReference type="InterPro" id="IPR045340">
    <property type="entry name" value="DUF6533"/>
</dbReference>
<feature type="transmembrane region" description="Helical" evidence="1">
    <location>
        <begin position="16"/>
        <end position="34"/>
    </location>
</feature>
<name>A0A9P5Y320_9AGAR</name>
<evidence type="ECO:0000313" key="4">
    <source>
        <dbReference type="Proteomes" id="UP000807353"/>
    </source>
</evidence>
<protein>
    <recommendedName>
        <fullName evidence="2">DUF6533 domain-containing protein</fullName>
    </recommendedName>
</protein>
<keyword evidence="1" id="KW-0812">Transmembrane</keyword>
<feature type="transmembrane region" description="Helical" evidence="1">
    <location>
        <begin position="86"/>
        <end position="110"/>
    </location>
</feature>
<evidence type="ECO:0000259" key="2">
    <source>
        <dbReference type="Pfam" id="PF20151"/>
    </source>
</evidence>
<comment type="caution">
    <text evidence="3">The sequence shown here is derived from an EMBL/GenBank/DDBJ whole genome shotgun (WGS) entry which is preliminary data.</text>
</comment>
<sequence length="287" mass="32255">MPPELGPWESVEVRTALAWGALIWLGWEWVVTFPSEYKYILKGEHSPAKLLYLSTRYIGLSAQILNQVLIAMFLRKAILGPGLCRAWFVFQSMIVQILYSSVQAVLMYRVYALYGRTLRMKAFMILVFITESVSMLSLGAHVTMSINFSPVCLVHNTPLLVLPMSGIVVATQCLVWCMTLRKRTAFEYRNHPLMKTLTRDGGIVWAVLSLFFTVAAPYAYYVRAPTHSTFTFLITLLSIIGCRLILSTHHTPMQGKGETSDVELSTQFTTSIDTDISDVISELGAPQ</sequence>
<feature type="domain" description="DUF6533" evidence="2">
    <location>
        <begin position="21"/>
        <end position="60"/>
    </location>
</feature>
<dbReference type="EMBL" id="MU150271">
    <property type="protein sequence ID" value="KAF9462542.1"/>
    <property type="molecule type" value="Genomic_DNA"/>
</dbReference>
<evidence type="ECO:0000256" key="1">
    <source>
        <dbReference type="SAM" id="Phobius"/>
    </source>
</evidence>
<feature type="transmembrane region" description="Helical" evidence="1">
    <location>
        <begin position="122"/>
        <end position="140"/>
    </location>
</feature>
<dbReference type="Pfam" id="PF20151">
    <property type="entry name" value="DUF6533"/>
    <property type="match status" value="1"/>
</dbReference>